<evidence type="ECO:0000256" key="1">
    <source>
        <dbReference type="SAM" id="Phobius"/>
    </source>
</evidence>
<dbReference type="EMBL" id="LXPE01000068">
    <property type="protein sequence ID" value="OBA25588.1"/>
    <property type="molecule type" value="Genomic_DNA"/>
</dbReference>
<accession>A0A1B7TA40</accession>
<feature type="transmembrane region" description="Helical" evidence="1">
    <location>
        <begin position="552"/>
        <end position="573"/>
    </location>
</feature>
<dbReference type="OrthoDB" id="405996at2759"/>
<dbReference type="GO" id="GO:0046856">
    <property type="term" value="P:phosphatidylinositol dephosphorylation"/>
    <property type="evidence" value="ECO:0007669"/>
    <property type="project" value="TreeGrafter"/>
</dbReference>
<dbReference type="GO" id="GO:0043812">
    <property type="term" value="F:phosphatidylinositol-4-phosphate phosphatase activity"/>
    <property type="evidence" value="ECO:0007669"/>
    <property type="project" value="TreeGrafter"/>
</dbReference>
<comment type="caution">
    <text evidence="3">The sequence shown here is derived from an EMBL/GenBank/DDBJ whole genome shotgun (WGS) entry which is preliminary data.</text>
</comment>
<dbReference type="PROSITE" id="PS50275">
    <property type="entry name" value="SAC"/>
    <property type="match status" value="1"/>
</dbReference>
<dbReference type="Pfam" id="PF02383">
    <property type="entry name" value="Syja_N"/>
    <property type="match status" value="1"/>
</dbReference>
<keyword evidence="1" id="KW-0812">Transmembrane</keyword>
<dbReference type="PANTHER" id="PTHR45662">
    <property type="entry name" value="PHOSPHATIDYLINOSITIDE PHOSPHATASE SAC1"/>
    <property type="match status" value="1"/>
</dbReference>
<feature type="domain" description="SAC" evidence="2">
    <location>
        <begin position="135"/>
        <end position="483"/>
    </location>
</feature>
<protein>
    <recommendedName>
        <fullName evidence="2">SAC domain-containing protein</fullName>
    </recommendedName>
</protein>
<keyword evidence="1" id="KW-0472">Membrane</keyword>
<dbReference type="AlphaFoldDB" id="A0A1B7TA40"/>
<dbReference type="GO" id="GO:0005783">
    <property type="term" value="C:endoplasmic reticulum"/>
    <property type="evidence" value="ECO:0007669"/>
    <property type="project" value="TreeGrafter"/>
</dbReference>
<evidence type="ECO:0000313" key="3">
    <source>
        <dbReference type="EMBL" id="OBA25588.1"/>
    </source>
</evidence>
<gene>
    <name evidence="3" type="ORF">HANVADRAFT_53824</name>
</gene>
<dbReference type="InterPro" id="IPR002013">
    <property type="entry name" value="SAC_dom"/>
</dbReference>
<keyword evidence="1" id="KW-1133">Transmembrane helix</keyword>
<name>A0A1B7TA40_9ASCO</name>
<organism evidence="3 4">
    <name type="scientific">Hanseniaspora valbyensis NRRL Y-1626</name>
    <dbReference type="NCBI Taxonomy" id="766949"/>
    <lineage>
        <taxon>Eukaryota</taxon>
        <taxon>Fungi</taxon>
        <taxon>Dikarya</taxon>
        <taxon>Ascomycota</taxon>
        <taxon>Saccharomycotina</taxon>
        <taxon>Saccharomycetes</taxon>
        <taxon>Saccharomycodales</taxon>
        <taxon>Saccharomycodaceae</taxon>
        <taxon>Hanseniaspora</taxon>
    </lineage>
</organism>
<evidence type="ECO:0000259" key="2">
    <source>
        <dbReference type="PROSITE" id="PS50275"/>
    </source>
</evidence>
<reference evidence="4" key="1">
    <citation type="journal article" date="2016" name="Proc. Natl. Acad. Sci. U.S.A.">
        <title>Comparative genomics of biotechnologically important yeasts.</title>
        <authorList>
            <person name="Riley R."/>
            <person name="Haridas S."/>
            <person name="Wolfe K.H."/>
            <person name="Lopes M.R."/>
            <person name="Hittinger C.T."/>
            <person name="Goeker M."/>
            <person name="Salamov A.A."/>
            <person name="Wisecaver J.H."/>
            <person name="Long T.M."/>
            <person name="Calvey C.H."/>
            <person name="Aerts A.L."/>
            <person name="Barry K.W."/>
            <person name="Choi C."/>
            <person name="Clum A."/>
            <person name="Coughlan A.Y."/>
            <person name="Deshpande S."/>
            <person name="Douglass A.P."/>
            <person name="Hanson S.J."/>
            <person name="Klenk H.-P."/>
            <person name="LaButti K.M."/>
            <person name="Lapidus A."/>
            <person name="Lindquist E.A."/>
            <person name="Lipzen A.M."/>
            <person name="Meier-Kolthoff J.P."/>
            <person name="Ohm R.A."/>
            <person name="Otillar R.P."/>
            <person name="Pangilinan J.L."/>
            <person name="Peng Y."/>
            <person name="Rokas A."/>
            <person name="Rosa C.A."/>
            <person name="Scheuner C."/>
            <person name="Sibirny A.A."/>
            <person name="Slot J.C."/>
            <person name="Stielow J.B."/>
            <person name="Sun H."/>
            <person name="Kurtzman C.P."/>
            <person name="Blackwell M."/>
            <person name="Grigoriev I.V."/>
            <person name="Jeffries T.W."/>
        </authorList>
    </citation>
    <scope>NUCLEOTIDE SEQUENCE [LARGE SCALE GENOMIC DNA]</scope>
    <source>
        <strain evidence="4">NRRL Y-1626</strain>
    </source>
</reference>
<proteinExistence type="predicted"/>
<sequence length="652" mass="75792">MAEVYEDNKKNNMITVDIYSDSSIYITDSTKPDKILAISKKYYSTNKYSLVTKIENDSKILRSFQASVIIGTIQLKLNKYIIFGTNSLKVGCLKDQFQQDLYHDISKVIDYEVISFDIAINQTITQEEGHYLNILKTNLLNSSLYYSKTLDLTITQQELNKFKTPLDLENTNKKFQWNSFLSEDFQANPELNGFITPIIYGYVKCLFTNLFKEKIQLCLITRRATSNAGTRYFRRGADSEGNVANFNETEQILYVPSKDRFISYLQIRGSVPIEWCEVNNLKYKPQLFVNNFEEQSFERGKKHFQECTRLYGDNYLINLVNHKGYELPVKEGYEKLVEKIHEDKNLALSGDVKYVYFDFHKECGKMKWDNVNNLLKTLQNLEYQKKDSFFEYNLGTKTVLRLQQNIVRSNCMDCLDRTNVVQSVLAGWQLQKQFCDLGILPLAVSKDGINNFPMNWKHDKELLSDFQNLWADNANYVSLSYSGTGALKTDFTRTGKRTYNGALQDLKNSIVRYFKNNYKDGERQDGYDLILGKFKPYDYGSSLSPFEDRRTFAVQALPSVLYVSVLIVFTTLLKPFNGHFNNIKNLSVFSVSLITIILCLKYCLKNGMQFVQWPKFISLESLQLENRVTKDNQFKGIWFKVANKYITNKKEL</sequence>
<keyword evidence="4" id="KW-1185">Reference proteome</keyword>
<dbReference type="PANTHER" id="PTHR45662:SF2">
    <property type="entry name" value="PHOSPHATIDYLINOSITOL-3-PHOSPHATASE SAC1"/>
    <property type="match status" value="1"/>
</dbReference>
<feature type="transmembrane region" description="Helical" evidence="1">
    <location>
        <begin position="585"/>
        <end position="604"/>
    </location>
</feature>
<dbReference type="Proteomes" id="UP000092321">
    <property type="component" value="Unassembled WGS sequence"/>
</dbReference>
<dbReference type="GO" id="GO:0034593">
    <property type="term" value="F:phosphatidylinositol bisphosphate phosphatase activity"/>
    <property type="evidence" value="ECO:0007669"/>
    <property type="project" value="UniProtKB-ARBA"/>
</dbReference>
<evidence type="ECO:0000313" key="4">
    <source>
        <dbReference type="Proteomes" id="UP000092321"/>
    </source>
</evidence>